<reference evidence="1" key="1">
    <citation type="journal article" date="2020" name="mSystems">
        <title>Genome- and Community-Level Interaction Insights into Carbon Utilization and Element Cycling Functions of Hydrothermarchaeota in Hydrothermal Sediment.</title>
        <authorList>
            <person name="Zhou Z."/>
            <person name="Liu Y."/>
            <person name="Xu W."/>
            <person name="Pan J."/>
            <person name="Luo Z.H."/>
            <person name="Li M."/>
        </authorList>
    </citation>
    <scope>NUCLEOTIDE SEQUENCE [LARGE SCALE GENOMIC DNA]</scope>
    <source>
        <strain evidence="1">SpSt-524</strain>
    </source>
</reference>
<dbReference type="NCBIfam" id="TIGR01662">
    <property type="entry name" value="HAD-SF-IIIA"/>
    <property type="match status" value="1"/>
</dbReference>
<dbReference type="Gene3D" id="3.40.50.1000">
    <property type="entry name" value="HAD superfamily/HAD-like"/>
    <property type="match status" value="1"/>
</dbReference>
<dbReference type="Pfam" id="PF00702">
    <property type="entry name" value="Hydrolase"/>
    <property type="match status" value="1"/>
</dbReference>
<dbReference type="GO" id="GO:0008962">
    <property type="term" value="F:phosphatidylglycerophosphatase activity"/>
    <property type="evidence" value="ECO:0007669"/>
    <property type="project" value="InterPro"/>
</dbReference>
<dbReference type="EMBL" id="DSWI01000009">
    <property type="protein sequence ID" value="HFG19596.1"/>
    <property type="molecule type" value="Genomic_DNA"/>
</dbReference>
<name>A0A7C3HBP5_MEIRU</name>
<organism evidence="1">
    <name type="scientific">Meiothermus ruber</name>
    <dbReference type="NCBI Taxonomy" id="277"/>
    <lineage>
        <taxon>Bacteria</taxon>
        <taxon>Thermotogati</taxon>
        <taxon>Deinococcota</taxon>
        <taxon>Deinococci</taxon>
        <taxon>Thermales</taxon>
        <taxon>Thermaceae</taxon>
        <taxon>Meiothermus</taxon>
    </lineage>
</organism>
<protein>
    <submittedName>
        <fullName evidence="1">YqeG family HAD IIIA-type phosphatase</fullName>
    </submittedName>
</protein>
<dbReference type="SUPFAM" id="SSF56784">
    <property type="entry name" value="HAD-like"/>
    <property type="match status" value="1"/>
</dbReference>
<evidence type="ECO:0000313" key="1">
    <source>
        <dbReference type="EMBL" id="HFG19596.1"/>
    </source>
</evidence>
<accession>A0A7C3HBP5</accession>
<proteinExistence type="predicted"/>
<dbReference type="InterPro" id="IPR023214">
    <property type="entry name" value="HAD_sf"/>
</dbReference>
<dbReference type="NCBIfam" id="TIGR01668">
    <property type="entry name" value="YqeG_hyp_ppase"/>
    <property type="match status" value="1"/>
</dbReference>
<dbReference type="AlphaFoldDB" id="A0A7C3HBP5"/>
<dbReference type="InterPro" id="IPR036412">
    <property type="entry name" value="HAD-like_sf"/>
</dbReference>
<gene>
    <name evidence="1" type="ORF">ENS82_02605</name>
</gene>
<dbReference type="InterPro" id="IPR006549">
    <property type="entry name" value="HAD-SF_hydro_IIIA"/>
</dbReference>
<dbReference type="CDD" id="cd16416">
    <property type="entry name" value="HAD_BsYqeG-like"/>
    <property type="match status" value="1"/>
</dbReference>
<dbReference type="RefSeq" id="WP_297558398.1">
    <property type="nucleotide sequence ID" value="NZ_JBKBUW010000020.1"/>
</dbReference>
<comment type="caution">
    <text evidence="1">The sequence shown here is derived from an EMBL/GenBank/DDBJ whole genome shotgun (WGS) entry which is preliminary data.</text>
</comment>
<sequence>MLKPRAQLHSVTKITPGWLRKRGLKAVLLDLDNTLVPYRTYGEVPEGLLEWLKTLKQAGIPVMLVSNATPRRVRYWCEKLGVPGFGPAGKPWFGFRKALRRLALPAHEVAVVGDQLFTDVLGGNLVGMYTVLVPPLAPQELGYTRLVRKLERWVLQNSKYGRTVETNEEFDPKDLHQNPTMSKD</sequence>
<dbReference type="InterPro" id="IPR010021">
    <property type="entry name" value="PGPP1/Gep4"/>
</dbReference>